<reference evidence="2" key="1">
    <citation type="journal article" date="2020" name="Sci. Rep.">
        <title>Chromosome-scale genome assembly for the duckweed Spirodela intermedia, integrating cytogenetic maps, PacBio and Oxford Nanopore libraries.</title>
        <authorList>
            <person name="Hoang P.T.N."/>
            <person name="Fiebig A."/>
            <person name="Novak P."/>
            <person name="Macas J."/>
            <person name="Cao H.X."/>
            <person name="Stepanenko A."/>
            <person name="Chen G."/>
            <person name="Borisjuk N."/>
            <person name="Scholz U."/>
            <person name="Schubert I."/>
        </authorList>
    </citation>
    <scope>NUCLEOTIDE SEQUENCE [LARGE SCALE GENOMIC DNA]</scope>
</reference>
<comment type="caution">
    <text evidence="1">The sequence shown here is derived from an EMBL/GenBank/DDBJ whole genome shotgun (WGS) entry which is preliminary data.</text>
</comment>
<name>A0ABN7EC35_SPIIN</name>
<sequence length="41" mass="4691">MLLLASDTLSLSTRASAHITWVPFPSSSSYIHRLSFFYLHH</sequence>
<proteinExistence type="predicted"/>
<evidence type="ECO:0000313" key="1">
    <source>
        <dbReference type="EMBL" id="CAA6675467.1"/>
    </source>
</evidence>
<evidence type="ECO:0000313" key="2">
    <source>
        <dbReference type="Proteomes" id="UP001189122"/>
    </source>
</evidence>
<accession>A0ABN7EC35</accession>
<organism evidence="1 2">
    <name type="scientific">Spirodela intermedia</name>
    <name type="common">Intermediate duckweed</name>
    <dbReference type="NCBI Taxonomy" id="51605"/>
    <lineage>
        <taxon>Eukaryota</taxon>
        <taxon>Viridiplantae</taxon>
        <taxon>Streptophyta</taxon>
        <taxon>Embryophyta</taxon>
        <taxon>Tracheophyta</taxon>
        <taxon>Spermatophyta</taxon>
        <taxon>Magnoliopsida</taxon>
        <taxon>Liliopsida</taxon>
        <taxon>Araceae</taxon>
        <taxon>Lemnoideae</taxon>
        <taxon>Spirodela</taxon>
    </lineage>
</organism>
<protein>
    <submittedName>
        <fullName evidence="1">Uncharacterized protein</fullName>
    </submittedName>
</protein>
<keyword evidence="2" id="KW-1185">Reference proteome</keyword>
<dbReference type="EMBL" id="CACRZD030000322">
    <property type="protein sequence ID" value="CAA6675467.1"/>
    <property type="molecule type" value="Genomic_DNA"/>
</dbReference>
<gene>
    <name evidence="1" type="ORF">SI7747_UN021809</name>
</gene>
<dbReference type="Proteomes" id="UP001189122">
    <property type="component" value="Unassembled WGS sequence"/>
</dbReference>